<feature type="compositionally biased region" description="Basic and acidic residues" evidence="11">
    <location>
        <begin position="91"/>
        <end position="116"/>
    </location>
</feature>
<evidence type="ECO:0000256" key="4">
    <source>
        <dbReference type="ARBA" id="ARBA00022517"/>
    </source>
</evidence>
<keyword evidence="7 10" id="KW-0539">Nucleus</keyword>
<dbReference type="Proteomes" id="UP001562354">
    <property type="component" value="Unassembled WGS sequence"/>
</dbReference>
<dbReference type="Pfam" id="PF06102">
    <property type="entry name" value="RRP36"/>
    <property type="match status" value="1"/>
</dbReference>
<keyword evidence="5 10" id="KW-0698">rRNA processing</keyword>
<comment type="subcellular location">
    <subcellularLocation>
        <location evidence="1 10">Nucleus</location>
        <location evidence="1 10">Nucleolus</location>
    </subcellularLocation>
</comment>
<keyword evidence="8 10" id="KW-0687">Ribonucleoprotein</keyword>
<evidence type="ECO:0000256" key="6">
    <source>
        <dbReference type="ARBA" id="ARBA00023054"/>
    </source>
</evidence>
<comment type="function">
    <text evidence="9 10">Component of the 90S pre-ribosome involved in the maturation of rRNAs. Required for early cleavages of the pre-RNAs in the 40S ribosomal subunit maturation pathway.</text>
</comment>
<keyword evidence="6" id="KW-0175">Coiled coil</keyword>
<organism evidence="12 13">
    <name type="scientific">Neodothiora populina</name>
    <dbReference type="NCBI Taxonomy" id="2781224"/>
    <lineage>
        <taxon>Eukaryota</taxon>
        <taxon>Fungi</taxon>
        <taxon>Dikarya</taxon>
        <taxon>Ascomycota</taxon>
        <taxon>Pezizomycotina</taxon>
        <taxon>Dothideomycetes</taxon>
        <taxon>Dothideomycetidae</taxon>
        <taxon>Dothideales</taxon>
        <taxon>Dothioraceae</taxon>
        <taxon>Neodothiora</taxon>
    </lineage>
</organism>
<evidence type="ECO:0000256" key="1">
    <source>
        <dbReference type="ARBA" id="ARBA00004604"/>
    </source>
</evidence>
<dbReference type="InterPro" id="IPR009292">
    <property type="entry name" value="RRP36"/>
</dbReference>
<evidence type="ECO:0000256" key="3">
    <source>
        <dbReference type="ARBA" id="ARBA00011167"/>
    </source>
</evidence>
<dbReference type="PANTHER" id="PTHR21738">
    <property type="entry name" value="RIBOSOMAL RNA PROCESSING PROTEIN 36 HOMOLOG"/>
    <property type="match status" value="1"/>
</dbReference>
<evidence type="ECO:0000256" key="5">
    <source>
        <dbReference type="ARBA" id="ARBA00022552"/>
    </source>
</evidence>
<feature type="region of interest" description="Disordered" evidence="11">
    <location>
        <begin position="232"/>
        <end position="285"/>
    </location>
</feature>
<gene>
    <name evidence="12" type="ORF">AAFC00_005276</name>
</gene>
<dbReference type="RefSeq" id="XP_069202864.1">
    <property type="nucleotide sequence ID" value="XM_069345035.1"/>
</dbReference>
<evidence type="ECO:0000313" key="12">
    <source>
        <dbReference type="EMBL" id="KAL1306592.1"/>
    </source>
</evidence>
<comment type="subunit">
    <text evidence="3 10">Associates with 90S and pre-40S pre-ribosomal particles.</text>
</comment>
<feature type="compositionally biased region" description="Acidic residues" evidence="11">
    <location>
        <begin position="141"/>
        <end position="153"/>
    </location>
</feature>
<feature type="region of interest" description="Disordered" evidence="11">
    <location>
        <begin position="1"/>
        <end position="201"/>
    </location>
</feature>
<protein>
    <recommendedName>
        <fullName evidence="10">rRNA biogenesis protein RRP36</fullName>
    </recommendedName>
</protein>
<feature type="compositionally biased region" description="Basic and acidic residues" evidence="11">
    <location>
        <begin position="254"/>
        <end position="264"/>
    </location>
</feature>
<comment type="similarity">
    <text evidence="2 10">Belongs to the RRP36 family.</text>
</comment>
<accession>A0ABR3PKJ8</accession>
<dbReference type="EMBL" id="JBFMKM010000004">
    <property type="protein sequence ID" value="KAL1306592.1"/>
    <property type="molecule type" value="Genomic_DNA"/>
</dbReference>
<reference evidence="12 13" key="1">
    <citation type="submission" date="2024-07" db="EMBL/GenBank/DDBJ databases">
        <title>Draft sequence of the Neodothiora populina.</title>
        <authorList>
            <person name="Drown D.D."/>
            <person name="Schuette U.S."/>
            <person name="Buechlein A.B."/>
            <person name="Rusch D.R."/>
            <person name="Winton L.W."/>
            <person name="Adams G.A."/>
        </authorList>
    </citation>
    <scope>NUCLEOTIDE SEQUENCE [LARGE SCALE GENOMIC DNA]</scope>
    <source>
        <strain evidence="12 13">CPC 39397</strain>
    </source>
</reference>
<evidence type="ECO:0000256" key="10">
    <source>
        <dbReference type="RuleBase" id="RU368027"/>
    </source>
</evidence>
<sequence length="332" mass="37935">MPLPLNERVKARPDPVQDEIDEYESDDSAPSVLVTGDDDDDNQILTSGDEDDDVDDDDNDGDEDAQNKISSISFGTLAKAQESLSKKRKRGSEETPHNDDKLEALRARLRELRESKGLSSTSKPKKQDDSEDDGESKDGDESQSDDSDDEEEDGPPKSRSSKHAPGSQTSKRQVTRKRTVIDAPKRHVRDPRFGPIGGRQDEAVVQKHYAFLNDYQESEMNELKAAIKKTKNEDEKDMLKRRLLSMESKKKAREKKEREQEVLRQHRKKEKEAINQGKNPYFLKRSDQKQLALVEKFNSMKGKDREKLIQRRTKKVAGKEKKMMPQARRVTG</sequence>
<feature type="compositionally biased region" description="Acidic residues" evidence="11">
    <location>
        <begin position="16"/>
        <end position="27"/>
    </location>
</feature>
<evidence type="ECO:0000256" key="2">
    <source>
        <dbReference type="ARBA" id="ARBA00009418"/>
    </source>
</evidence>
<name>A0ABR3PKJ8_9PEZI</name>
<evidence type="ECO:0000256" key="7">
    <source>
        <dbReference type="ARBA" id="ARBA00023242"/>
    </source>
</evidence>
<evidence type="ECO:0000313" key="13">
    <source>
        <dbReference type="Proteomes" id="UP001562354"/>
    </source>
</evidence>
<proteinExistence type="inferred from homology"/>
<evidence type="ECO:0000256" key="9">
    <source>
        <dbReference type="ARBA" id="ARBA00025053"/>
    </source>
</evidence>
<feature type="region of interest" description="Disordered" evidence="11">
    <location>
        <begin position="303"/>
        <end position="332"/>
    </location>
</feature>
<keyword evidence="13" id="KW-1185">Reference proteome</keyword>
<dbReference type="GeneID" id="95978975"/>
<dbReference type="PANTHER" id="PTHR21738:SF0">
    <property type="entry name" value="RIBOSOMAL RNA PROCESSING PROTEIN 36 HOMOLOG"/>
    <property type="match status" value="1"/>
</dbReference>
<feature type="compositionally biased region" description="Acidic residues" evidence="11">
    <location>
        <begin position="36"/>
        <end position="64"/>
    </location>
</feature>
<evidence type="ECO:0000256" key="8">
    <source>
        <dbReference type="ARBA" id="ARBA00023274"/>
    </source>
</evidence>
<keyword evidence="4 10" id="KW-0690">Ribosome biogenesis</keyword>
<evidence type="ECO:0000256" key="11">
    <source>
        <dbReference type="SAM" id="MobiDB-lite"/>
    </source>
</evidence>
<comment type="caution">
    <text evidence="12">The sequence shown here is derived from an EMBL/GenBank/DDBJ whole genome shotgun (WGS) entry which is preliminary data.</text>
</comment>